<evidence type="ECO:0000313" key="1">
    <source>
        <dbReference type="EMBL" id="BES80632.1"/>
    </source>
</evidence>
<evidence type="ECO:0000313" key="2">
    <source>
        <dbReference type="Proteomes" id="UP001341135"/>
    </source>
</evidence>
<dbReference type="Proteomes" id="UP001341135">
    <property type="component" value="Chromosome"/>
</dbReference>
<accession>A0ABM8IST9</accession>
<proteinExistence type="predicted"/>
<sequence>MGVQVPPLLTSVKVEAKITYQVKKGRYRYAYLHIPASIKALVEGRYFKVEKKGNVVIYRISEPGPNTYKPVRYGKKSIYIRLPLENVMAKKAIIELLPDGFAVHLV</sequence>
<keyword evidence="2" id="KW-1185">Reference proteome</keyword>
<reference evidence="1 2" key="1">
    <citation type="submission" date="2023-09" db="EMBL/GenBank/DDBJ databases">
        <title>Pyrofollis japonicus gen. nov. sp. nov., a novel member of the family Pyrodictiaceae isolated from the Iheya North hydrothermal field.</title>
        <authorList>
            <person name="Miyazaki U."/>
            <person name="Sanari M."/>
            <person name="Tame A."/>
            <person name="Kitajima M."/>
            <person name="Okamoto A."/>
            <person name="Sawayama S."/>
            <person name="Miyazaki J."/>
            <person name="Takai K."/>
            <person name="Nakagawa S."/>
        </authorList>
    </citation>
    <scope>NUCLEOTIDE SEQUENCE [LARGE SCALE GENOMIC DNA]</scope>
    <source>
        <strain evidence="1 2">AV2</strain>
    </source>
</reference>
<gene>
    <name evidence="1" type="ORF">PABY_01990</name>
</gene>
<dbReference type="EMBL" id="AP028907">
    <property type="protein sequence ID" value="BES80632.1"/>
    <property type="molecule type" value="Genomic_DNA"/>
</dbReference>
<organism evidence="1 2">
    <name type="scientific">Pyrodictium abyssi</name>
    <dbReference type="NCBI Taxonomy" id="54256"/>
    <lineage>
        <taxon>Archaea</taxon>
        <taxon>Thermoproteota</taxon>
        <taxon>Thermoprotei</taxon>
        <taxon>Desulfurococcales</taxon>
        <taxon>Pyrodictiaceae</taxon>
        <taxon>Pyrodictium</taxon>
    </lineage>
</organism>
<protein>
    <submittedName>
        <fullName evidence="1">Uncharacterized protein</fullName>
    </submittedName>
</protein>
<name>A0ABM8IST9_9CREN</name>